<evidence type="ECO:0000313" key="3">
    <source>
        <dbReference type="EMBL" id="ABV60574.1"/>
    </source>
</evidence>
<name>A8I7S1_9STAP</name>
<organism evidence="1">
    <name type="scientific">Staphylococcus delphini</name>
    <dbReference type="NCBI Taxonomy" id="53344"/>
    <lineage>
        <taxon>Bacteria</taxon>
        <taxon>Bacillati</taxon>
        <taxon>Bacillota</taxon>
        <taxon>Bacilli</taxon>
        <taxon>Bacillales</taxon>
        <taxon>Staphylococcaceae</taxon>
        <taxon>Staphylococcus</taxon>
        <taxon>Staphylococcus intermedius group</taxon>
    </lineage>
</organism>
<dbReference type="EMBL" id="MWUU01000009">
    <property type="protein sequence ID" value="PCF54908.1"/>
    <property type="molecule type" value="Genomic_DNA"/>
</dbReference>
<evidence type="ECO:0000313" key="4">
    <source>
        <dbReference type="EMBL" id="ABV60578.1"/>
    </source>
</evidence>
<gene>
    <name evidence="1" type="primary">agrD</name>
    <name evidence="5" type="ORF">B5C08_08130</name>
</gene>
<dbReference type="EMBL" id="EU157300">
    <property type="protein sequence ID" value="ABV60569.1"/>
    <property type="molecule type" value="Genomic_DNA"/>
</dbReference>
<dbReference type="Pfam" id="PF05931">
    <property type="entry name" value="AgrD"/>
    <property type="match status" value="1"/>
</dbReference>
<sequence length="45" mass="5169">MRILEVLFNLITNLFQSIGTFARIPISTGFFDEPEIPAELLEEDK</sequence>
<evidence type="ECO:0000313" key="6">
    <source>
        <dbReference type="Proteomes" id="UP000218335"/>
    </source>
</evidence>
<dbReference type="SMART" id="SM00794">
    <property type="entry name" value="AgrD"/>
    <property type="match status" value="1"/>
</dbReference>
<proteinExistence type="predicted"/>
<dbReference type="RefSeq" id="WP_019166405.1">
    <property type="nucleotide sequence ID" value="NZ_JAPSWB010000006.1"/>
</dbReference>
<reference evidence="1" key="1">
    <citation type="journal article" date="2007" name="J. Bacteriol.">
        <title>Population genetic structure of the Staphylococcus intermedius group: insights into agr diversification and the emergence of methicillin-resistant strains.</title>
        <authorList>
            <person name="Bannoehr J."/>
            <person name="Ben Zakour N.L."/>
            <person name="Waller A.S."/>
            <person name="Guardabassi L."/>
            <person name="Thoday K.L."/>
            <person name="van den Broek A.H."/>
            <person name="Fitzgerald J.R."/>
        </authorList>
    </citation>
    <scope>NUCLEOTIDE SEQUENCE</scope>
    <source>
        <strain evidence="4">8086</strain>
        <strain evidence="1">8485</strain>
        <strain evidence="3">AV8047</strain>
        <strain evidence="2">AV8051</strain>
    </source>
</reference>
<evidence type="ECO:0000313" key="5">
    <source>
        <dbReference type="EMBL" id="PCF54908.1"/>
    </source>
</evidence>
<dbReference type="EMBL" id="EU157302">
    <property type="protein sequence ID" value="ABV60571.1"/>
    <property type="molecule type" value="Genomic_DNA"/>
</dbReference>
<evidence type="ECO:0000313" key="2">
    <source>
        <dbReference type="EMBL" id="ABV60571.1"/>
    </source>
</evidence>
<dbReference type="EMBL" id="EU157305">
    <property type="protein sequence ID" value="ABV60574.1"/>
    <property type="molecule type" value="Genomic_DNA"/>
</dbReference>
<dbReference type="Proteomes" id="UP000218335">
    <property type="component" value="Unassembled WGS sequence"/>
</dbReference>
<dbReference type="InterPro" id="IPR009229">
    <property type="entry name" value="AgrD"/>
</dbReference>
<evidence type="ECO:0000313" key="1">
    <source>
        <dbReference type="EMBL" id="ABV60569.1"/>
    </source>
</evidence>
<dbReference type="EMBL" id="EU157309">
    <property type="protein sequence ID" value="ABV60578.1"/>
    <property type="molecule type" value="Genomic_DNA"/>
</dbReference>
<dbReference type="AlphaFoldDB" id="A8I7S1"/>
<reference evidence="5 6" key="2">
    <citation type="journal article" date="2017" name="PLoS ONE">
        <title>Development of a real-time PCR for detection of Staphylococcus pseudintermedius using a novel automated comparison of whole-genome sequences.</title>
        <authorList>
            <person name="Verstappen K.M."/>
            <person name="Huijbregts L."/>
            <person name="Spaninks M."/>
            <person name="Wagenaar J.A."/>
            <person name="Fluit A.C."/>
            <person name="Duim B."/>
        </authorList>
    </citation>
    <scope>NUCLEOTIDE SEQUENCE [LARGE SCALE GENOMIC DNA]</scope>
    <source>
        <strain evidence="5 6">215070706401-1</strain>
    </source>
</reference>
<accession>A8I7S1</accession>
<dbReference type="NCBIfam" id="TIGR04223">
    <property type="entry name" value="quorum_AgrD"/>
    <property type="match status" value="1"/>
</dbReference>
<protein>
    <submittedName>
        <fullName evidence="5">Accessory regulator AgrD</fullName>
    </submittedName>
    <submittedName>
        <fullName evidence="1">Type II AgrD</fullName>
    </submittedName>
</protein>